<comment type="caution">
    <text evidence="1">The sequence shown here is derived from an EMBL/GenBank/DDBJ whole genome shotgun (WGS) entry which is preliminary data.</text>
</comment>
<dbReference type="Proteomes" id="UP000249204">
    <property type="component" value="Unassembled WGS sequence"/>
</dbReference>
<evidence type="ECO:0000313" key="1">
    <source>
        <dbReference type="EMBL" id="PZT57392.1"/>
    </source>
</evidence>
<evidence type="ECO:0000313" key="2">
    <source>
        <dbReference type="Proteomes" id="UP000249204"/>
    </source>
</evidence>
<protein>
    <submittedName>
        <fullName evidence="1">Uncharacterized protein</fullName>
    </submittedName>
</protein>
<dbReference type="AlphaFoldDB" id="A0A2W6NNG9"/>
<dbReference type="RefSeq" id="WP_111268543.1">
    <property type="nucleotide sequence ID" value="NZ_QKWW01000006.1"/>
</dbReference>
<organism evidence="1 2">
    <name type="scientific">Paenibacillus silvae</name>
    <dbReference type="NCBI Taxonomy" id="1325358"/>
    <lineage>
        <taxon>Bacteria</taxon>
        <taxon>Bacillati</taxon>
        <taxon>Bacillota</taxon>
        <taxon>Bacilli</taxon>
        <taxon>Bacillales</taxon>
        <taxon>Paenibacillaceae</taxon>
        <taxon>Paenibacillus</taxon>
    </lineage>
</organism>
<name>A0A2W6NNG9_9BACL</name>
<accession>A0A2W6NNG9</accession>
<sequence length="74" mass="8778">MNNEQTEPLMKEKEDYNYHCFDSMMNSLFDLANELHDRLEEDEELTDAEAVFLRSFDIYVDSCCELDDLEGDDQ</sequence>
<proteinExistence type="predicted"/>
<dbReference type="EMBL" id="QKWW01000006">
    <property type="protein sequence ID" value="PZT57392.1"/>
    <property type="molecule type" value="Genomic_DNA"/>
</dbReference>
<gene>
    <name evidence="1" type="ORF">DN757_01675</name>
</gene>
<reference evidence="1 2" key="1">
    <citation type="submission" date="2018-06" db="EMBL/GenBank/DDBJ databases">
        <title>Isolation of heavy metals resistant Paenibacillus silvae NC2 from Gold-Copper mine in ZiJin, China.</title>
        <authorList>
            <person name="Xu J."/>
            <person name="Mazhar H.S."/>
            <person name="Rensing C."/>
        </authorList>
    </citation>
    <scope>NUCLEOTIDE SEQUENCE [LARGE SCALE GENOMIC DNA]</scope>
    <source>
        <strain evidence="1 2">NC2</strain>
    </source>
</reference>